<evidence type="ECO:0000313" key="1">
    <source>
        <dbReference type="EMBL" id="GIY54299.1"/>
    </source>
</evidence>
<evidence type="ECO:0000313" key="2">
    <source>
        <dbReference type="Proteomes" id="UP001054945"/>
    </source>
</evidence>
<dbReference type="Proteomes" id="UP001054945">
    <property type="component" value="Unassembled WGS sequence"/>
</dbReference>
<name>A0AAV4U942_CAEEX</name>
<keyword evidence="2" id="KW-1185">Reference proteome</keyword>
<accession>A0AAV4U942</accession>
<comment type="caution">
    <text evidence="1">The sequence shown here is derived from an EMBL/GenBank/DDBJ whole genome shotgun (WGS) entry which is preliminary data.</text>
</comment>
<dbReference type="AlphaFoldDB" id="A0AAV4U942"/>
<reference evidence="1 2" key="1">
    <citation type="submission" date="2021-06" db="EMBL/GenBank/DDBJ databases">
        <title>Caerostris extrusa draft genome.</title>
        <authorList>
            <person name="Kono N."/>
            <person name="Arakawa K."/>
        </authorList>
    </citation>
    <scope>NUCLEOTIDE SEQUENCE [LARGE SCALE GENOMIC DNA]</scope>
</reference>
<gene>
    <name evidence="1" type="ORF">CEXT_216241</name>
</gene>
<dbReference type="EMBL" id="BPLR01012495">
    <property type="protein sequence ID" value="GIY54299.1"/>
    <property type="molecule type" value="Genomic_DNA"/>
</dbReference>
<organism evidence="1 2">
    <name type="scientific">Caerostris extrusa</name>
    <name type="common">Bark spider</name>
    <name type="synonym">Caerostris bankana</name>
    <dbReference type="NCBI Taxonomy" id="172846"/>
    <lineage>
        <taxon>Eukaryota</taxon>
        <taxon>Metazoa</taxon>
        <taxon>Ecdysozoa</taxon>
        <taxon>Arthropoda</taxon>
        <taxon>Chelicerata</taxon>
        <taxon>Arachnida</taxon>
        <taxon>Araneae</taxon>
        <taxon>Araneomorphae</taxon>
        <taxon>Entelegynae</taxon>
        <taxon>Araneoidea</taxon>
        <taxon>Araneidae</taxon>
        <taxon>Caerostris</taxon>
    </lineage>
</organism>
<protein>
    <submittedName>
        <fullName evidence="1">Uncharacterized protein</fullName>
    </submittedName>
</protein>
<sequence length="117" mass="13630">MPRFEYFSLSPLDRKHIQLYPRCTKRKSKVCLHFATDIGISVAKQTNILRGDIWVVFRPSQRKDLSAYVIHNGEVEENIQQQQQQSSKSSPCSYLAHEKLSYAFSVWRMEGAWSSPH</sequence>
<proteinExistence type="predicted"/>